<feature type="region of interest" description="Disordered" evidence="1">
    <location>
        <begin position="34"/>
        <end position="54"/>
    </location>
</feature>
<proteinExistence type="predicted"/>
<evidence type="ECO:0000256" key="1">
    <source>
        <dbReference type="SAM" id="MobiDB-lite"/>
    </source>
</evidence>
<reference evidence="2" key="1">
    <citation type="submission" date="2024-05" db="EMBL/GenBank/DDBJ databases">
        <authorList>
            <person name="Bunk B."/>
            <person name="Swiderski J."/>
            <person name="Sproer C."/>
            <person name="Thiel V."/>
        </authorList>
    </citation>
    <scope>NUCLEOTIDE SEQUENCE</scope>
    <source>
        <strain evidence="2">DSM 17735</strain>
    </source>
</reference>
<dbReference type="AlphaFoldDB" id="A0AAU7LTI6"/>
<sequence length="69" mass="7632">MQFNYFGCLRVTMGLLPVLLGKCFMPRIAMNSSFSDSSAAKGEAGEKGERARLSPEAQAMQQMMRGIHF</sequence>
<dbReference type="EMBL" id="CP157675">
    <property type="protein sequence ID" value="XBP70912.1"/>
    <property type="molecule type" value="Genomic_DNA"/>
</dbReference>
<feature type="compositionally biased region" description="Basic and acidic residues" evidence="1">
    <location>
        <begin position="43"/>
        <end position="53"/>
    </location>
</feature>
<organism evidence="2">
    <name type="scientific">Polaromonas hydrogenivorans</name>
    <dbReference type="NCBI Taxonomy" id="335476"/>
    <lineage>
        <taxon>Bacteria</taxon>
        <taxon>Pseudomonadati</taxon>
        <taxon>Pseudomonadota</taxon>
        <taxon>Betaproteobacteria</taxon>
        <taxon>Burkholderiales</taxon>
        <taxon>Comamonadaceae</taxon>
        <taxon>Polaromonas</taxon>
    </lineage>
</organism>
<protein>
    <submittedName>
        <fullName evidence="2">Uncharacterized protein</fullName>
    </submittedName>
</protein>
<gene>
    <name evidence="2" type="ORF">ABLV49_03620</name>
</gene>
<evidence type="ECO:0000313" key="2">
    <source>
        <dbReference type="EMBL" id="XBP70912.1"/>
    </source>
</evidence>
<accession>A0AAU7LTI6</accession>
<name>A0AAU7LTI6_9BURK</name>